<sequence length="78" mass="8884">MVVPDMGRLLHSSTTAVDSKIERRFRVVLDDSAHVQLMQGVLFIVKDLDPAHFFLFGWRVCHSLLLPLWAKGHLLSSE</sequence>
<dbReference type="AlphaFoldDB" id="A0AAV7WL49"/>
<name>A0AAV7WL49_PLEWA</name>
<reference evidence="1" key="1">
    <citation type="journal article" date="2022" name="bioRxiv">
        <title>Sequencing and chromosome-scale assembly of the giantPleurodeles waltlgenome.</title>
        <authorList>
            <person name="Brown T."/>
            <person name="Elewa A."/>
            <person name="Iarovenko S."/>
            <person name="Subramanian E."/>
            <person name="Araus A.J."/>
            <person name="Petzold A."/>
            <person name="Susuki M."/>
            <person name="Suzuki K.-i.T."/>
            <person name="Hayashi T."/>
            <person name="Toyoda A."/>
            <person name="Oliveira C."/>
            <person name="Osipova E."/>
            <person name="Leigh N.D."/>
            <person name="Simon A."/>
            <person name="Yun M.H."/>
        </authorList>
    </citation>
    <scope>NUCLEOTIDE SEQUENCE</scope>
    <source>
        <strain evidence="1">20211129_DDA</strain>
        <tissue evidence="1">Liver</tissue>
    </source>
</reference>
<gene>
    <name evidence="1" type="ORF">NDU88_002399</name>
</gene>
<keyword evidence="2" id="KW-1185">Reference proteome</keyword>
<dbReference type="Proteomes" id="UP001066276">
    <property type="component" value="Chromosome 1_1"/>
</dbReference>
<comment type="caution">
    <text evidence="1">The sequence shown here is derived from an EMBL/GenBank/DDBJ whole genome shotgun (WGS) entry which is preliminary data.</text>
</comment>
<evidence type="ECO:0000313" key="2">
    <source>
        <dbReference type="Proteomes" id="UP001066276"/>
    </source>
</evidence>
<evidence type="ECO:0000313" key="1">
    <source>
        <dbReference type="EMBL" id="KAJ1214788.1"/>
    </source>
</evidence>
<proteinExistence type="predicted"/>
<organism evidence="1 2">
    <name type="scientific">Pleurodeles waltl</name>
    <name type="common">Iberian ribbed newt</name>
    <dbReference type="NCBI Taxonomy" id="8319"/>
    <lineage>
        <taxon>Eukaryota</taxon>
        <taxon>Metazoa</taxon>
        <taxon>Chordata</taxon>
        <taxon>Craniata</taxon>
        <taxon>Vertebrata</taxon>
        <taxon>Euteleostomi</taxon>
        <taxon>Amphibia</taxon>
        <taxon>Batrachia</taxon>
        <taxon>Caudata</taxon>
        <taxon>Salamandroidea</taxon>
        <taxon>Salamandridae</taxon>
        <taxon>Pleurodelinae</taxon>
        <taxon>Pleurodeles</taxon>
    </lineage>
</organism>
<dbReference type="EMBL" id="JANPWB010000001">
    <property type="protein sequence ID" value="KAJ1214788.1"/>
    <property type="molecule type" value="Genomic_DNA"/>
</dbReference>
<protein>
    <submittedName>
        <fullName evidence="1">Uncharacterized protein</fullName>
    </submittedName>
</protein>
<accession>A0AAV7WL49</accession>